<dbReference type="Gene3D" id="3.40.50.300">
    <property type="entry name" value="P-loop containing nucleotide triphosphate hydrolases"/>
    <property type="match status" value="1"/>
</dbReference>
<keyword evidence="4" id="KW-1185">Reference proteome</keyword>
<proteinExistence type="predicted"/>
<evidence type="ECO:0000313" key="4">
    <source>
        <dbReference type="Proteomes" id="UP001183420"/>
    </source>
</evidence>
<dbReference type="SUPFAM" id="SSF52540">
    <property type="entry name" value="P-loop containing nucleoside triphosphate hydrolases"/>
    <property type="match status" value="1"/>
</dbReference>
<dbReference type="PANTHER" id="PTHR43581">
    <property type="entry name" value="ATP/GTP PHOSPHATASE"/>
    <property type="match status" value="1"/>
</dbReference>
<name>A0ABU2LLG4_9ACTN</name>
<reference evidence="4" key="1">
    <citation type="submission" date="2023-07" db="EMBL/GenBank/DDBJ databases">
        <title>30 novel species of actinomycetes from the DSMZ collection.</title>
        <authorList>
            <person name="Nouioui I."/>
        </authorList>
    </citation>
    <scope>NUCLEOTIDE SEQUENCE [LARGE SCALE GENOMIC DNA]</scope>
    <source>
        <strain evidence="4">DSM 44918</strain>
    </source>
</reference>
<dbReference type="InterPro" id="IPR051396">
    <property type="entry name" value="Bact_Antivir_Def_Nuclease"/>
</dbReference>
<dbReference type="SMART" id="SM00382">
    <property type="entry name" value="AAA"/>
    <property type="match status" value="1"/>
</dbReference>
<protein>
    <submittedName>
        <fullName evidence="3">AAA family ATPase</fullName>
    </submittedName>
</protein>
<evidence type="ECO:0000259" key="2">
    <source>
        <dbReference type="SMART" id="SM00382"/>
    </source>
</evidence>
<dbReference type="Proteomes" id="UP001183420">
    <property type="component" value="Unassembled WGS sequence"/>
</dbReference>
<dbReference type="RefSeq" id="WP_311597103.1">
    <property type="nucleotide sequence ID" value="NZ_JAVREM010000006.1"/>
</dbReference>
<feature type="domain" description="AAA+ ATPase" evidence="2">
    <location>
        <begin position="51"/>
        <end position="310"/>
    </location>
</feature>
<dbReference type="InterPro" id="IPR003593">
    <property type="entry name" value="AAA+_ATPase"/>
</dbReference>
<comment type="caution">
    <text evidence="3">The sequence shown here is derived from an EMBL/GenBank/DDBJ whole genome shotgun (WGS) entry which is preliminary data.</text>
</comment>
<dbReference type="InterPro" id="IPR027417">
    <property type="entry name" value="P-loop_NTPase"/>
</dbReference>
<feature type="region of interest" description="Disordered" evidence="1">
    <location>
        <begin position="80"/>
        <end position="106"/>
    </location>
</feature>
<evidence type="ECO:0000313" key="3">
    <source>
        <dbReference type="EMBL" id="MDT0318429.1"/>
    </source>
</evidence>
<organism evidence="3 4">
    <name type="scientific">Streptomyces millisiae</name>
    <dbReference type="NCBI Taxonomy" id="3075542"/>
    <lineage>
        <taxon>Bacteria</taxon>
        <taxon>Bacillati</taxon>
        <taxon>Actinomycetota</taxon>
        <taxon>Actinomycetes</taxon>
        <taxon>Kitasatosporales</taxon>
        <taxon>Streptomycetaceae</taxon>
        <taxon>Streptomyces</taxon>
    </lineage>
</organism>
<sequence>MSQNAKDDVVLSRAQIQKHYRKLASGEVRSPLRTVEIDGHVHLGSLAAEMAPGITLLCGVSGAGKSQFLRTLAQHLDTKADADGRPRPAAVRMMGRPRHRKQDRTGAATVEMELAEARVPCLYVDTARECFDVLAQVSRVPAHELESERATADKAPRSAWFENALSTIMERPYALATHQELDRRTPAVDESASWFYYELSYRGNTYGPEQMSLGELATCVILRGLRAAPRGSVVLFDEPENFLSPRARGLLLDVIVARAIDLELSVVIASHSPEFAYQLPTASLRTLERSAGGDPRATISPGVIPAQVGRKLGMRVRPEAVLLVEDLFARKLLEELLRVHLPDLAPHVRVQDVRGADVVVTIASALGPTRPAVAFLGVLDGDTRSIASRQGEWLAYLPGSAEPEATVMETLTECAEAAVREFGVPEWEWKRALEEAWVCNVHDQPGAVSEKTGVDEARLISFATRNARNLPSLREGLEDLIDRIRELFAAR</sequence>
<dbReference type="EMBL" id="JAVREM010000006">
    <property type="protein sequence ID" value="MDT0318429.1"/>
    <property type="molecule type" value="Genomic_DNA"/>
</dbReference>
<dbReference type="InterPro" id="IPR003959">
    <property type="entry name" value="ATPase_AAA_core"/>
</dbReference>
<dbReference type="PANTHER" id="PTHR43581:SF2">
    <property type="entry name" value="EXCINUCLEASE ATPASE SUBUNIT"/>
    <property type="match status" value="1"/>
</dbReference>
<dbReference type="Pfam" id="PF13304">
    <property type="entry name" value="AAA_21"/>
    <property type="match status" value="1"/>
</dbReference>
<gene>
    <name evidence="3" type="ORF">RNC47_08795</name>
</gene>
<accession>A0ABU2LLG4</accession>
<evidence type="ECO:0000256" key="1">
    <source>
        <dbReference type="SAM" id="MobiDB-lite"/>
    </source>
</evidence>